<accession>A0AC60NS45</accession>
<organism evidence="1 2">
    <name type="scientific">Ixodes persulcatus</name>
    <name type="common">Taiga tick</name>
    <dbReference type="NCBI Taxonomy" id="34615"/>
    <lineage>
        <taxon>Eukaryota</taxon>
        <taxon>Metazoa</taxon>
        <taxon>Ecdysozoa</taxon>
        <taxon>Arthropoda</taxon>
        <taxon>Chelicerata</taxon>
        <taxon>Arachnida</taxon>
        <taxon>Acari</taxon>
        <taxon>Parasitiformes</taxon>
        <taxon>Ixodida</taxon>
        <taxon>Ixodoidea</taxon>
        <taxon>Ixodidae</taxon>
        <taxon>Ixodinae</taxon>
        <taxon>Ixodes</taxon>
    </lineage>
</organism>
<reference evidence="1 2" key="1">
    <citation type="journal article" date="2020" name="Cell">
        <title>Large-Scale Comparative Analyses of Tick Genomes Elucidate Their Genetic Diversity and Vector Capacities.</title>
        <authorList>
            <consortium name="Tick Genome and Microbiome Consortium (TIGMIC)"/>
            <person name="Jia N."/>
            <person name="Wang J."/>
            <person name="Shi W."/>
            <person name="Du L."/>
            <person name="Sun Y."/>
            <person name="Zhan W."/>
            <person name="Jiang J.F."/>
            <person name="Wang Q."/>
            <person name="Zhang B."/>
            <person name="Ji P."/>
            <person name="Bell-Sakyi L."/>
            <person name="Cui X.M."/>
            <person name="Yuan T.T."/>
            <person name="Jiang B.G."/>
            <person name="Yang W.F."/>
            <person name="Lam T.T."/>
            <person name="Chang Q.C."/>
            <person name="Ding S.J."/>
            <person name="Wang X.J."/>
            <person name="Zhu J.G."/>
            <person name="Ruan X.D."/>
            <person name="Zhao L."/>
            <person name="Wei J.T."/>
            <person name="Ye R.Z."/>
            <person name="Que T.C."/>
            <person name="Du C.H."/>
            <person name="Zhou Y.H."/>
            <person name="Cheng J.X."/>
            <person name="Dai P.F."/>
            <person name="Guo W.B."/>
            <person name="Han X.H."/>
            <person name="Huang E.J."/>
            <person name="Li L.F."/>
            <person name="Wei W."/>
            <person name="Gao Y.C."/>
            <person name="Liu J.Z."/>
            <person name="Shao H.Z."/>
            <person name="Wang X."/>
            <person name="Wang C.C."/>
            <person name="Yang T.C."/>
            <person name="Huo Q.B."/>
            <person name="Li W."/>
            <person name="Chen H.Y."/>
            <person name="Chen S.E."/>
            <person name="Zhou L.G."/>
            <person name="Ni X.B."/>
            <person name="Tian J.H."/>
            <person name="Sheng Y."/>
            <person name="Liu T."/>
            <person name="Pan Y.S."/>
            <person name="Xia L.Y."/>
            <person name="Li J."/>
            <person name="Zhao F."/>
            <person name="Cao W.C."/>
        </authorList>
    </citation>
    <scope>NUCLEOTIDE SEQUENCE [LARGE SCALE GENOMIC DNA]</scope>
    <source>
        <strain evidence="1">Iper-2018</strain>
    </source>
</reference>
<evidence type="ECO:0000313" key="1">
    <source>
        <dbReference type="EMBL" id="KAG0409930.1"/>
    </source>
</evidence>
<dbReference type="EMBL" id="JABSTQ010011574">
    <property type="protein sequence ID" value="KAG0409930.1"/>
    <property type="molecule type" value="Genomic_DNA"/>
</dbReference>
<keyword evidence="2" id="KW-1185">Reference proteome</keyword>
<protein>
    <submittedName>
        <fullName evidence="1">Uncharacterized protein</fullName>
    </submittedName>
</protein>
<name>A0AC60NS45_IXOPE</name>
<comment type="caution">
    <text evidence="1">The sequence shown here is derived from an EMBL/GenBank/DDBJ whole genome shotgun (WGS) entry which is preliminary data.</text>
</comment>
<gene>
    <name evidence="1" type="ORF">HPB47_012936</name>
</gene>
<dbReference type="Proteomes" id="UP000805193">
    <property type="component" value="Unassembled WGS sequence"/>
</dbReference>
<evidence type="ECO:0000313" key="2">
    <source>
        <dbReference type="Proteomes" id="UP000805193"/>
    </source>
</evidence>
<sequence>MAANVSVVVVVVRRGSSQKFRPAALYQRYGALQVAVAEVMDPGDALRASPLPMQGPSEVGCPAYLRNPSEGAKEAHLLRSVVRGRLCGVALLHCLAPGRFRYCLGGAGALWPGLATPAQIQSPASEDVPDEDRPGSGRFLRPFPASPAKAASGVPGPSCPLAAVPWGGPRRLPPSVAGTATRPGTLGSRCPGSVVALTVIHLRGSEQAIAIGYFHL</sequence>
<proteinExistence type="predicted"/>